<gene>
    <name evidence="2" type="ORF">ACFPZF_12860</name>
</gene>
<dbReference type="SUPFAM" id="SSF48452">
    <property type="entry name" value="TPR-like"/>
    <property type="match status" value="1"/>
</dbReference>
<comment type="caution">
    <text evidence="2">The sequence shown here is derived from an EMBL/GenBank/DDBJ whole genome shotgun (WGS) entry which is preliminary data.</text>
</comment>
<evidence type="ECO:0000259" key="1">
    <source>
        <dbReference type="Pfam" id="PF12688"/>
    </source>
</evidence>
<accession>A0ABW0VCR7</accession>
<reference evidence="3" key="1">
    <citation type="journal article" date="2019" name="Int. J. Syst. Evol. Microbiol.">
        <title>The Global Catalogue of Microorganisms (GCM) 10K type strain sequencing project: providing services to taxonomists for standard genome sequencing and annotation.</title>
        <authorList>
            <consortium name="The Broad Institute Genomics Platform"/>
            <consortium name="The Broad Institute Genome Sequencing Center for Infectious Disease"/>
            <person name="Wu L."/>
            <person name="Ma J."/>
        </authorList>
    </citation>
    <scope>NUCLEOTIDE SEQUENCE [LARGE SCALE GENOMIC DNA]</scope>
    <source>
        <strain evidence="3">CGMCC 4.1622</strain>
    </source>
</reference>
<name>A0ABW0VCR7_9ACTN</name>
<dbReference type="InterPro" id="IPR041656">
    <property type="entry name" value="TPR_5"/>
</dbReference>
<feature type="domain" description="Tetratrico peptide repeat group 5" evidence="1">
    <location>
        <begin position="54"/>
        <end position="171"/>
    </location>
</feature>
<evidence type="ECO:0000313" key="2">
    <source>
        <dbReference type="EMBL" id="MFC5642235.1"/>
    </source>
</evidence>
<keyword evidence="3" id="KW-1185">Reference proteome</keyword>
<sequence>MHDPVHQAEPADLRADVGRRAAALFAAIDDHDEAAFIALIDSLADELPDGDADALFHRACARDSWGRPDLAVPLYRRALELGGPTGENRRRAVIQLASSLRNLGDPAAGLALLEVEGAHGSDHLDDALAATTALCLASLGREREGLSLVLVALAAHLPRYNRSMANYGRALVEDPTTA</sequence>
<dbReference type="Pfam" id="PF12688">
    <property type="entry name" value="TPR_5"/>
    <property type="match status" value="1"/>
</dbReference>
<dbReference type="Proteomes" id="UP001596066">
    <property type="component" value="Unassembled WGS sequence"/>
</dbReference>
<dbReference type="RefSeq" id="WP_346143709.1">
    <property type="nucleotide sequence ID" value="NZ_BAAAUA010000014.1"/>
</dbReference>
<dbReference type="Gene3D" id="1.25.40.10">
    <property type="entry name" value="Tetratricopeptide repeat domain"/>
    <property type="match status" value="1"/>
</dbReference>
<dbReference type="InterPro" id="IPR011990">
    <property type="entry name" value="TPR-like_helical_dom_sf"/>
</dbReference>
<dbReference type="EMBL" id="JBHSOC010000018">
    <property type="protein sequence ID" value="MFC5642235.1"/>
    <property type="molecule type" value="Genomic_DNA"/>
</dbReference>
<proteinExistence type="predicted"/>
<evidence type="ECO:0000313" key="3">
    <source>
        <dbReference type="Proteomes" id="UP001596066"/>
    </source>
</evidence>
<protein>
    <submittedName>
        <fullName evidence="2">Tetratricopeptide repeat protein</fullName>
    </submittedName>
</protein>
<organism evidence="2 3">
    <name type="scientific">Kitasatospora cinereorecta</name>
    <dbReference type="NCBI Taxonomy" id="285560"/>
    <lineage>
        <taxon>Bacteria</taxon>
        <taxon>Bacillati</taxon>
        <taxon>Actinomycetota</taxon>
        <taxon>Actinomycetes</taxon>
        <taxon>Kitasatosporales</taxon>
        <taxon>Streptomycetaceae</taxon>
        <taxon>Kitasatospora</taxon>
    </lineage>
</organism>